<reference evidence="2 3" key="1">
    <citation type="submission" date="2018-08" db="EMBL/GenBank/DDBJ databases">
        <title>Meiothermus terrae DSM 26712 genome sequencing project.</title>
        <authorList>
            <person name="Da Costa M.S."/>
            <person name="Albuquerque L."/>
            <person name="Raposo P."/>
            <person name="Froufe H.J.C."/>
            <person name="Barroso C.S."/>
            <person name="Egas C."/>
        </authorList>
    </citation>
    <scope>NUCLEOTIDE SEQUENCE [LARGE SCALE GENOMIC DNA]</scope>
    <source>
        <strain evidence="2 3">DSM 26712</strain>
    </source>
</reference>
<evidence type="ECO:0000313" key="2">
    <source>
        <dbReference type="EMBL" id="RIH86695.1"/>
    </source>
</evidence>
<dbReference type="EMBL" id="QXDL01000043">
    <property type="protein sequence ID" value="RIH86695.1"/>
    <property type="molecule type" value="Genomic_DNA"/>
</dbReference>
<evidence type="ECO:0000313" key="3">
    <source>
        <dbReference type="Proteomes" id="UP000265715"/>
    </source>
</evidence>
<sequence>MSLSRPLPMLPTGVLPPVLQALNTLDLKALAAGDGPGSGSGLTPPGGGVAPPIGQNGNPPYSASSPGESIETLDIVSDVIDWLKWFAKVAESLSDKSLQDRIRQLEALGPEKANEEVDRVAAETAKLGADKLDKRGDNTYSQAVFELNKLAKELGLPPSERLGMLMNLSYEVFTDPAKARWRLDTAMDHLRSGNAAYAEYNTYYNKYGKAKDANARRAYLNAAESAFRSAGDAYRAALSTMTESVSINQGHIRQAYWRGVSLKTFDTVSKFVLPYAAGLADGLGRTAKQSDLAEYFPSSVAAGARNAGTALLVFGAALDVFAVSNDTGCKNKWAGAVIGVGAKTAMSAFVGNLIGNQAERMMKSSANENIRYSRGMGGGLVGAAASIVVDQFAGKSLTQTACGL</sequence>
<feature type="compositionally biased region" description="Gly residues" evidence="1">
    <location>
        <begin position="35"/>
        <end position="49"/>
    </location>
</feature>
<feature type="region of interest" description="Disordered" evidence="1">
    <location>
        <begin position="35"/>
        <end position="66"/>
    </location>
</feature>
<organism evidence="2 3">
    <name type="scientific">Calidithermus terrae</name>
    <dbReference type="NCBI Taxonomy" id="1408545"/>
    <lineage>
        <taxon>Bacteria</taxon>
        <taxon>Thermotogati</taxon>
        <taxon>Deinococcota</taxon>
        <taxon>Deinococci</taxon>
        <taxon>Thermales</taxon>
        <taxon>Thermaceae</taxon>
        <taxon>Calidithermus</taxon>
    </lineage>
</organism>
<evidence type="ECO:0000256" key="1">
    <source>
        <dbReference type="SAM" id="MobiDB-lite"/>
    </source>
</evidence>
<dbReference type="AlphaFoldDB" id="A0A399ESB2"/>
<accession>A0A399ESB2</accession>
<keyword evidence="3" id="KW-1185">Reference proteome</keyword>
<protein>
    <submittedName>
        <fullName evidence="2">Uncharacterized protein</fullName>
    </submittedName>
</protein>
<feature type="compositionally biased region" description="Polar residues" evidence="1">
    <location>
        <begin position="55"/>
        <end position="66"/>
    </location>
</feature>
<name>A0A399ESB2_9DEIN</name>
<comment type="caution">
    <text evidence="2">The sequence shown here is derived from an EMBL/GenBank/DDBJ whole genome shotgun (WGS) entry which is preliminary data.</text>
</comment>
<proteinExistence type="predicted"/>
<gene>
    <name evidence="2" type="ORF">Mterra_01362</name>
</gene>
<dbReference type="Proteomes" id="UP000265715">
    <property type="component" value="Unassembled WGS sequence"/>
</dbReference>